<feature type="transmembrane region" description="Helical" evidence="5">
    <location>
        <begin position="60"/>
        <end position="79"/>
    </location>
</feature>
<feature type="transmembrane region" description="Helical" evidence="5">
    <location>
        <begin position="33"/>
        <end position="53"/>
    </location>
</feature>
<dbReference type="AlphaFoldDB" id="A0A5J6MVK6"/>
<evidence type="ECO:0000259" key="6">
    <source>
        <dbReference type="Pfam" id="PF00892"/>
    </source>
</evidence>
<feature type="transmembrane region" description="Helical" evidence="5">
    <location>
        <begin position="260"/>
        <end position="278"/>
    </location>
</feature>
<evidence type="ECO:0000256" key="3">
    <source>
        <dbReference type="ARBA" id="ARBA00022989"/>
    </source>
</evidence>
<dbReference type="InterPro" id="IPR000620">
    <property type="entry name" value="EamA_dom"/>
</dbReference>
<evidence type="ECO:0000256" key="1">
    <source>
        <dbReference type="ARBA" id="ARBA00004141"/>
    </source>
</evidence>
<dbReference type="EMBL" id="CP042582">
    <property type="protein sequence ID" value="QEX21234.1"/>
    <property type="molecule type" value="Genomic_DNA"/>
</dbReference>
<dbReference type="GO" id="GO:0016020">
    <property type="term" value="C:membrane"/>
    <property type="evidence" value="ECO:0007669"/>
    <property type="project" value="UniProtKB-SubCell"/>
</dbReference>
<dbReference type="PANTHER" id="PTHR32322">
    <property type="entry name" value="INNER MEMBRANE TRANSPORTER"/>
    <property type="match status" value="1"/>
</dbReference>
<reference evidence="7 8" key="1">
    <citation type="submission" date="2019-08" db="EMBL/GenBank/DDBJ databases">
        <title>Hyperibacter terrae gen. nov., sp. nov. and Hyperibacter viscosus sp. nov., two new members in the family Rhodospirillaceae isolated from the rhizosphere of Hypericum perforatum.</title>
        <authorList>
            <person name="Noviana Z."/>
        </authorList>
    </citation>
    <scope>NUCLEOTIDE SEQUENCE [LARGE SCALE GENOMIC DNA]</scope>
    <source>
        <strain evidence="7 8">R5959</strain>
    </source>
</reference>
<dbReference type="KEGG" id="hadh:FRZ61_11560"/>
<evidence type="ECO:0000256" key="4">
    <source>
        <dbReference type="ARBA" id="ARBA00023136"/>
    </source>
</evidence>
<feature type="transmembrane region" description="Helical" evidence="5">
    <location>
        <begin position="170"/>
        <end position="189"/>
    </location>
</feature>
<keyword evidence="2 5" id="KW-0812">Transmembrane</keyword>
<dbReference type="InterPro" id="IPR037185">
    <property type="entry name" value="EmrE-like"/>
</dbReference>
<gene>
    <name evidence="7" type="ORF">FRZ61_11560</name>
</gene>
<dbReference type="OrthoDB" id="7158585at2"/>
<dbReference type="InterPro" id="IPR050638">
    <property type="entry name" value="AA-Vitamin_Transporters"/>
</dbReference>
<dbReference type="RefSeq" id="WP_151115618.1">
    <property type="nucleotide sequence ID" value="NZ_CP042582.1"/>
</dbReference>
<feature type="domain" description="EamA" evidence="6">
    <location>
        <begin position="141"/>
        <end position="276"/>
    </location>
</feature>
<keyword evidence="8" id="KW-1185">Reference proteome</keyword>
<comment type="subcellular location">
    <subcellularLocation>
        <location evidence="1">Membrane</location>
        <topology evidence="1">Multi-pass membrane protein</topology>
    </subcellularLocation>
</comment>
<keyword evidence="4 5" id="KW-0472">Membrane</keyword>
<feature type="transmembrane region" description="Helical" evidence="5">
    <location>
        <begin position="115"/>
        <end position="132"/>
    </location>
</feature>
<dbReference type="SUPFAM" id="SSF103481">
    <property type="entry name" value="Multidrug resistance efflux transporter EmrE"/>
    <property type="match status" value="2"/>
</dbReference>
<proteinExistence type="predicted"/>
<keyword evidence="3 5" id="KW-1133">Transmembrane helix</keyword>
<feature type="transmembrane region" description="Helical" evidence="5">
    <location>
        <begin position="235"/>
        <end position="254"/>
    </location>
</feature>
<sequence length="292" mass="32203">MKPLHVALILLVMMIWGFNFVVVKFGLMLMPPFTFMALRFFIVSLMLLPFIKLPPRWRELAALSVTLGILHFSLMFTGLRHIDASTAAIAIQLQVPFAALLAAYFFKDRIGWRRSFGMAVAFGGVALIAGEPRFQGGYLPLILVIGAACVWAFANVQIKRIGNAMDVMTLNGWIAALAFPQLLLVALLIEGNPIEIVPWDHWGVWGVLAYQSLLVTVLGYSIWYRMMRIFPVNQVMPFTLSVPLFGVLAGILLLGEPLTWFMVIGGIATLAGVAICVIRRPALTQAATQSGQ</sequence>
<dbReference type="Gene3D" id="1.10.3730.20">
    <property type="match status" value="1"/>
</dbReference>
<feature type="transmembrane region" description="Helical" evidence="5">
    <location>
        <begin position="138"/>
        <end position="158"/>
    </location>
</feature>
<evidence type="ECO:0000313" key="7">
    <source>
        <dbReference type="EMBL" id="QEX21234.1"/>
    </source>
</evidence>
<accession>A0A5J6MVK6</accession>
<feature type="transmembrane region" description="Helical" evidence="5">
    <location>
        <begin position="85"/>
        <end position="106"/>
    </location>
</feature>
<evidence type="ECO:0000313" key="8">
    <source>
        <dbReference type="Proteomes" id="UP000325797"/>
    </source>
</evidence>
<protein>
    <submittedName>
        <fullName evidence="7">O-acetylserine/cysteine exporter</fullName>
    </submittedName>
</protein>
<evidence type="ECO:0000256" key="5">
    <source>
        <dbReference type="SAM" id="Phobius"/>
    </source>
</evidence>
<feature type="transmembrane region" description="Helical" evidence="5">
    <location>
        <begin position="201"/>
        <end position="223"/>
    </location>
</feature>
<name>A0A5J6MVK6_9PROT</name>
<dbReference type="PANTHER" id="PTHR32322:SF9">
    <property type="entry name" value="AMINO-ACID METABOLITE EFFLUX PUMP-RELATED"/>
    <property type="match status" value="1"/>
</dbReference>
<evidence type="ECO:0000256" key="2">
    <source>
        <dbReference type="ARBA" id="ARBA00022692"/>
    </source>
</evidence>
<dbReference type="Pfam" id="PF00892">
    <property type="entry name" value="EamA"/>
    <property type="match status" value="2"/>
</dbReference>
<dbReference type="Proteomes" id="UP000325797">
    <property type="component" value="Chromosome"/>
</dbReference>
<organism evidence="7 8">
    <name type="scientific">Hypericibacter adhaerens</name>
    <dbReference type="NCBI Taxonomy" id="2602016"/>
    <lineage>
        <taxon>Bacteria</taxon>
        <taxon>Pseudomonadati</taxon>
        <taxon>Pseudomonadota</taxon>
        <taxon>Alphaproteobacteria</taxon>
        <taxon>Rhodospirillales</taxon>
        <taxon>Dongiaceae</taxon>
        <taxon>Hypericibacter</taxon>
    </lineage>
</organism>
<feature type="transmembrane region" description="Helical" evidence="5">
    <location>
        <begin position="7"/>
        <end position="27"/>
    </location>
</feature>
<feature type="domain" description="EamA" evidence="6">
    <location>
        <begin position="6"/>
        <end position="129"/>
    </location>
</feature>